<dbReference type="VEuPathDB" id="FungiDB:LCOR_04275.1"/>
<dbReference type="GO" id="GO:0005815">
    <property type="term" value="C:microtubule organizing center"/>
    <property type="evidence" value="ECO:0007669"/>
    <property type="project" value="TreeGrafter"/>
</dbReference>
<proteinExistence type="predicted"/>
<dbReference type="GO" id="GO:0033063">
    <property type="term" value="C:Rad51B-Rad51C-Rad51D-XRCC2 complex"/>
    <property type="evidence" value="ECO:0007669"/>
    <property type="project" value="TreeGrafter"/>
</dbReference>
<accession>A0A068RS43</accession>
<dbReference type="InterPro" id="IPR027417">
    <property type="entry name" value="P-loop_NTPase"/>
</dbReference>
<dbReference type="Gene3D" id="3.40.50.300">
    <property type="entry name" value="P-loop containing nucleotide triphosphate hydrolases"/>
    <property type="match status" value="1"/>
</dbReference>
<evidence type="ECO:0000313" key="4">
    <source>
        <dbReference type="Proteomes" id="UP000027586"/>
    </source>
</evidence>
<dbReference type="AlphaFoldDB" id="A0A068RS43"/>
<dbReference type="GO" id="GO:0008094">
    <property type="term" value="F:ATP-dependent activity, acting on DNA"/>
    <property type="evidence" value="ECO:0007669"/>
    <property type="project" value="TreeGrafter"/>
</dbReference>
<evidence type="ECO:0000256" key="2">
    <source>
        <dbReference type="ARBA" id="ARBA00023242"/>
    </source>
</evidence>
<dbReference type="GO" id="GO:0042148">
    <property type="term" value="P:DNA strand invasion"/>
    <property type="evidence" value="ECO:0007669"/>
    <property type="project" value="TreeGrafter"/>
</dbReference>
<comment type="caution">
    <text evidence="3">The sequence shown here is derived from an EMBL/GenBank/DDBJ whole genome shotgun (WGS) entry which is preliminary data.</text>
</comment>
<keyword evidence="2" id="KW-0539">Nucleus</keyword>
<dbReference type="PANTHER" id="PTHR46457">
    <property type="entry name" value="DNA REPAIR PROTEIN RAD51 HOMOLOG 4"/>
    <property type="match status" value="1"/>
</dbReference>
<dbReference type="OrthoDB" id="2234867at2759"/>
<dbReference type="GO" id="GO:0000723">
    <property type="term" value="P:telomere maintenance"/>
    <property type="evidence" value="ECO:0007669"/>
    <property type="project" value="TreeGrafter"/>
</dbReference>
<dbReference type="Proteomes" id="UP000027586">
    <property type="component" value="Unassembled WGS sequence"/>
</dbReference>
<dbReference type="InterPro" id="IPR051988">
    <property type="entry name" value="HRR_RAD51_Paralog"/>
</dbReference>
<dbReference type="EMBL" id="CBTN010000015">
    <property type="protein sequence ID" value="CDH52839.1"/>
    <property type="molecule type" value="Genomic_DNA"/>
</dbReference>
<comment type="subcellular location">
    <subcellularLocation>
        <location evidence="1">Nucleus</location>
    </subcellularLocation>
</comment>
<organism evidence="3 4">
    <name type="scientific">Lichtheimia corymbifera JMRC:FSU:9682</name>
    <dbReference type="NCBI Taxonomy" id="1263082"/>
    <lineage>
        <taxon>Eukaryota</taxon>
        <taxon>Fungi</taxon>
        <taxon>Fungi incertae sedis</taxon>
        <taxon>Mucoromycota</taxon>
        <taxon>Mucoromycotina</taxon>
        <taxon>Mucoromycetes</taxon>
        <taxon>Mucorales</taxon>
        <taxon>Lichtheimiaceae</taxon>
        <taxon>Lichtheimia</taxon>
    </lineage>
</organism>
<dbReference type="STRING" id="1263082.A0A068RS43"/>
<evidence type="ECO:0000313" key="3">
    <source>
        <dbReference type="EMBL" id="CDH52839.1"/>
    </source>
</evidence>
<dbReference type="GO" id="GO:0007131">
    <property type="term" value="P:reciprocal meiotic recombination"/>
    <property type="evidence" value="ECO:0007669"/>
    <property type="project" value="TreeGrafter"/>
</dbReference>
<dbReference type="PANTHER" id="PTHR46457:SF1">
    <property type="entry name" value="DNA REPAIR PROTEIN RAD51 HOMOLOG 4"/>
    <property type="match status" value="1"/>
</dbReference>
<protein>
    <submittedName>
        <fullName evidence="3">Uncharacterized protein</fullName>
    </submittedName>
</protein>
<evidence type="ECO:0000256" key="1">
    <source>
        <dbReference type="ARBA" id="ARBA00004123"/>
    </source>
</evidence>
<sequence>MRKLKVLLGNHPIFSDTITTLANNGITTDLALLKADLDDLTKRTSIPTQRLHVLRHKVAILSVVPETNKDFHQTRFSTGFQTLDHFLYGGFCLGHTIEVTGLHRVVNAEFSLYAVESFLSSFDDATVHYIYTTGMVDSRQMEAVISRAQVKHKRQKSDQIMQRIQCYSVVTPTDACQLLVQIGALHLSSPSTPSLIVMSDIVHLLESEWSNNTTEQQQPNLAQSLKSVNNLGLSTLVLHTITGDPKFEKPRSMKAQGLMEQWNSAIDIRLLLAHGVESAGTVCKVVKARSTKISNQGSLVPLVRL</sequence>
<reference evidence="3" key="1">
    <citation type="submission" date="2013-08" db="EMBL/GenBank/DDBJ databases">
        <title>Gene expansion shapes genome architecture in the human pathogen Lichtheimia corymbifera: an evolutionary genomics analysis in the ancient terrestrial Mucorales (Mucoromycotina).</title>
        <authorList>
            <person name="Schwartze V.U."/>
            <person name="Winter S."/>
            <person name="Shelest E."/>
            <person name="Marcet-Houben M."/>
            <person name="Horn F."/>
            <person name="Wehner S."/>
            <person name="Hoffmann K."/>
            <person name="Riege K."/>
            <person name="Sammeth M."/>
            <person name="Nowrousian M."/>
            <person name="Valiante V."/>
            <person name="Linde J."/>
            <person name="Jacobsen I.D."/>
            <person name="Marz M."/>
            <person name="Brakhage A.A."/>
            <person name="Gabaldon T."/>
            <person name="Bocker S."/>
            <person name="Voigt K."/>
        </authorList>
    </citation>
    <scope>NUCLEOTIDE SEQUENCE [LARGE SCALE GENOMIC DNA]</scope>
    <source>
        <strain evidence="3">FSU 9682</strain>
    </source>
</reference>
<dbReference type="GO" id="GO:0003697">
    <property type="term" value="F:single-stranded DNA binding"/>
    <property type="evidence" value="ECO:0007669"/>
    <property type="project" value="TreeGrafter"/>
</dbReference>
<dbReference type="GO" id="GO:0000400">
    <property type="term" value="F:four-way junction DNA binding"/>
    <property type="evidence" value="ECO:0007669"/>
    <property type="project" value="TreeGrafter"/>
</dbReference>
<dbReference type="SUPFAM" id="SSF52540">
    <property type="entry name" value="P-loop containing nucleoside triphosphate hydrolases"/>
    <property type="match status" value="1"/>
</dbReference>
<dbReference type="GO" id="GO:0005657">
    <property type="term" value="C:replication fork"/>
    <property type="evidence" value="ECO:0007669"/>
    <property type="project" value="TreeGrafter"/>
</dbReference>
<dbReference type="GO" id="GO:0000724">
    <property type="term" value="P:double-strand break repair via homologous recombination"/>
    <property type="evidence" value="ECO:0007669"/>
    <property type="project" value="TreeGrafter"/>
</dbReference>
<gene>
    <name evidence="3" type="ORF">LCOR_04275.1</name>
</gene>
<name>A0A068RS43_9FUNG</name>
<keyword evidence="4" id="KW-1185">Reference proteome</keyword>